<dbReference type="EMBL" id="MLJW01007240">
    <property type="protein sequence ID" value="OIQ65544.1"/>
    <property type="molecule type" value="Genomic_DNA"/>
</dbReference>
<comment type="caution">
    <text evidence="2">The sequence shown here is derived from an EMBL/GenBank/DDBJ whole genome shotgun (WGS) entry which is preliminary data.</text>
</comment>
<organism evidence="2">
    <name type="scientific">mine drainage metagenome</name>
    <dbReference type="NCBI Taxonomy" id="410659"/>
    <lineage>
        <taxon>unclassified sequences</taxon>
        <taxon>metagenomes</taxon>
        <taxon>ecological metagenomes</taxon>
    </lineage>
</organism>
<gene>
    <name evidence="2" type="ORF">GALL_528960</name>
</gene>
<accession>A0A1J5P4A8</accession>
<evidence type="ECO:0000313" key="2">
    <source>
        <dbReference type="EMBL" id="OIQ65544.1"/>
    </source>
</evidence>
<keyword evidence="1" id="KW-1133">Transmembrane helix</keyword>
<evidence type="ECO:0000256" key="1">
    <source>
        <dbReference type="SAM" id="Phobius"/>
    </source>
</evidence>
<keyword evidence="1" id="KW-0472">Membrane</keyword>
<dbReference type="AlphaFoldDB" id="A0A1J5P4A8"/>
<proteinExistence type="predicted"/>
<protein>
    <submittedName>
        <fullName evidence="2">Uncharacterized protein</fullName>
    </submittedName>
</protein>
<sequence>MTDEASEVLAFAVETLPADPASFVILAIDVVVAVLGVADFIAGQNERHSLRKQQAGELVFPQLTTKRRDRRVIGRTFMSAIVAVVVVGAVAVVLAIGLVVFCVVAEQIGKREAIMDGDVIDAGAGTAAVVVEQIGRAGHAAGDFADQAAFAAPVAAHRAAVAVIPFRPLRRKGADLIAAHAEVPGLGDELDGSEHRVLADRGKKGGVAVKAVRPARQRRGEVEPEAVDVTDLDPIAQ</sequence>
<feature type="transmembrane region" description="Helical" evidence="1">
    <location>
        <begin position="76"/>
        <end position="101"/>
    </location>
</feature>
<name>A0A1J5P4A8_9ZZZZ</name>
<keyword evidence="1" id="KW-0812">Transmembrane</keyword>
<feature type="transmembrane region" description="Helical" evidence="1">
    <location>
        <begin position="20"/>
        <end position="42"/>
    </location>
</feature>
<reference evidence="2" key="1">
    <citation type="submission" date="2016-10" db="EMBL/GenBank/DDBJ databases">
        <title>Sequence of Gallionella enrichment culture.</title>
        <authorList>
            <person name="Poehlein A."/>
            <person name="Muehling M."/>
            <person name="Daniel R."/>
        </authorList>
    </citation>
    <scope>NUCLEOTIDE SEQUENCE</scope>
</reference>